<evidence type="ECO:0000256" key="6">
    <source>
        <dbReference type="PIRSR" id="PIRSR601382-2"/>
    </source>
</evidence>
<dbReference type="PANTHER" id="PTHR11742:SF6">
    <property type="entry name" value="MANNOSYL-OLIGOSACCHARIDE ALPHA-1,2-MANNOSIDASE IA-RELATED"/>
    <property type="match status" value="1"/>
</dbReference>
<dbReference type="GO" id="GO:0000139">
    <property type="term" value="C:Golgi membrane"/>
    <property type="evidence" value="ECO:0007669"/>
    <property type="project" value="TreeGrafter"/>
</dbReference>
<dbReference type="GO" id="GO:0005783">
    <property type="term" value="C:endoplasmic reticulum"/>
    <property type="evidence" value="ECO:0007669"/>
    <property type="project" value="TreeGrafter"/>
</dbReference>
<name>A0A6A0GQA4_HYAAZ</name>
<dbReference type="PANTHER" id="PTHR11742">
    <property type="entry name" value="MANNOSYL-OLIGOSACCHARIDE ALPHA-1,2-MANNOSIDASE-RELATED"/>
    <property type="match status" value="1"/>
</dbReference>
<evidence type="ECO:0000256" key="8">
    <source>
        <dbReference type="RuleBase" id="RU361193"/>
    </source>
</evidence>
<dbReference type="EMBL" id="JQDR03016984">
    <property type="protein sequence ID" value="KAA0184403.1"/>
    <property type="molecule type" value="Genomic_DNA"/>
</dbReference>
<evidence type="ECO:0000256" key="5">
    <source>
        <dbReference type="ARBA" id="ARBA00023157"/>
    </source>
</evidence>
<gene>
    <name evidence="9" type="ORF">HAZT_HAZT005372</name>
</gene>
<feature type="disulfide bond" evidence="7">
    <location>
        <begin position="21"/>
        <end position="52"/>
    </location>
</feature>
<dbReference type="Pfam" id="PF01532">
    <property type="entry name" value="Glyco_hydro_47"/>
    <property type="match status" value="1"/>
</dbReference>
<comment type="cofactor">
    <cofactor evidence="1 6">
        <name>Ca(2+)</name>
        <dbReference type="ChEBI" id="CHEBI:29108"/>
    </cofactor>
</comment>
<dbReference type="InterPro" id="IPR036026">
    <property type="entry name" value="Seven-hairpin_glycosidases"/>
</dbReference>
<keyword evidence="6" id="KW-0106">Calcium</keyword>
<evidence type="ECO:0000256" key="2">
    <source>
        <dbReference type="ARBA" id="ARBA00004922"/>
    </source>
</evidence>
<dbReference type="SUPFAM" id="SSF48225">
    <property type="entry name" value="Seven-hairpin glycosidases"/>
    <property type="match status" value="1"/>
</dbReference>
<dbReference type="InterPro" id="IPR050749">
    <property type="entry name" value="Glycosyl_Hydrolase_47"/>
</dbReference>
<comment type="pathway">
    <text evidence="2">Protein modification; protein glycosylation.</text>
</comment>
<accession>A0A6A0GQA4</accession>
<organism evidence="9">
    <name type="scientific">Hyalella azteca</name>
    <name type="common">Amphipod</name>
    <dbReference type="NCBI Taxonomy" id="294128"/>
    <lineage>
        <taxon>Eukaryota</taxon>
        <taxon>Metazoa</taxon>
        <taxon>Ecdysozoa</taxon>
        <taxon>Arthropoda</taxon>
        <taxon>Crustacea</taxon>
        <taxon>Multicrustacea</taxon>
        <taxon>Malacostraca</taxon>
        <taxon>Eumalacostraca</taxon>
        <taxon>Peracarida</taxon>
        <taxon>Amphipoda</taxon>
        <taxon>Senticaudata</taxon>
        <taxon>Talitrida</taxon>
        <taxon>Talitroidea</taxon>
        <taxon>Hyalellidae</taxon>
        <taxon>Hyalella</taxon>
    </lineage>
</organism>
<dbReference type="PRINTS" id="PR00747">
    <property type="entry name" value="GLYHDRLASE47"/>
</dbReference>
<feature type="binding site" evidence="6">
    <location>
        <position position="151"/>
    </location>
    <ligand>
        <name>Ca(2+)</name>
        <dbReference type="ChEBI" id="CHEBI:29108"/>
    </ligand>
</feature>
<keyword evidence="8" id="KW-0326">Glycosidase</keyword>
<comment type="similarity">
    <text evidence="3 8">Belongs to the glycosyl hydrolase 47 family.</text>
</comment>
<sequence length="194" mass="21705">MTYLAESKFDRLEHKMDHLACFTAGMFALGSQTIPAAGAEHMNIAKELGHTCHESYARTYTGLGPESFRFSDGMEAKALKSSEKYYILRPESLEKHCRVEGGYSGIQNVYLENSHKDDVQQSFLFAETLKYLYLIFSDDSLISLDEWVFNTEAHPIPILNKNSFYRAASAPVVTAAAASASYAEKLTSFVAFEQ</sequence>
<dbReference type="Gene3D" id="1.50.10.10">
    <property type="match status" value="1"/>
</dbReference>
<dbReference type="AlphaFoldDB" id="A0A6A0GQA4"/>
<reference evidence="9" key="2">
    <citation type="journal article" date="2018" name="Environ. Sci. Technol.">
        <title>The Toxicogenome of Hyalella azteca: A Model for Sediment Ecotoxicology and Evolutionary Toxicology.</title>
        <authorList>
            <person name="Poynton H.C."/>
            <person name="Hasenbein S."/>
            <person name="Benoit J.B."/>
            <person name="Sepulveda M.S."/>
            <person name="Poelchau M.F."/>
            <person name="Hughes D.S.T."/>
            <person name="Murali S.C."/>
            <person name="Chen S."/>
            <person name="Glastad K.M."/>
            <person name="Goodisman M.A.D."/>
            <person name="Werren J.H."/>
            <person name="Vineis J.H."/>
            <person name="Bowen J.L."/>
            <person name="Friedrich M."/>
            <person name="Jones J."/>
            <person name="Robertson H.M."/>
            <person name="Feyereisen R."/>
            <person name="Mechler-Hickson A."/>
            <person name="Mathers N."/>
            <person name="Lee C.E."/>
            <person name="Colbourne J.K."/>
            <person name="Biales A."/>
            <person name="Johnston J.S."/>
            <person name="Wellborn G.A."/>
            <person name="Rosendale A.J."/>
            <person name="Cridge A.G."/>
            <person name="Munoz-Torres M.C."/>
            <person name="Bain P.A."/>
            <person name="Manny A.R."/>
            <person name="Major K.M."/>
            <person name="Lambert F.N."/>
            <person name="Vulpe C.D."/>
            <person name="Tuck P."/>
            <person name="Blalock B.J."/>
            <person name="Lin Y.Y."/>
            <person name="Smith M.E."/>
            <person name="Ochoa-Acuna H."/>
            <person name="Chen M.M."/>
            <person name="Childers C.P."/>
            <person name="Qu J."/>
            <person name="Dugan S."/>
            <person name="Lee S.L."/>
            <person name="Chao H."/>
            <person name="Dinh H."/>
            <person name="Han Y."/>
            <person name="Doddapaneni H."/>
            <person name="Worley K.C."/>
            <person name="Muzny D.M."/>
            <person name="Gibbs R.A."/>
            <person name="Richards S."/>
        </authorList>
    </citation>
    <scope>NUCLEOTIDE SEQUENCE</scope>
    <source>
        <strain evidence="9">HAZT.00-mixed</strain>
        <tissue evidence="9">Whole organism</tissue>
    </source>
</reference>
<dbReference type="GO" id="GO:0005509">
    <property type="term" value="F:calcium ion binding"/>
    <property type="evidence" value="ECO:0007669"/>
    <property type="project" value="InterPro"/>
</dbReference>
<protein>
    <recommendedName>
        <fullName evidence="8">alpha-1,2-Mannosidase</fullName>
        <ecNumber evidence="8">3.2.1.-</ecNumber>
    </recommendedName>
</protein>
<evidence type="ECO:0000256" key="4">
    <source>
        <dbReference type="ARBA" id="ARBA00022801"/>
    </source>
</evidence>
<dbReference type="GO" id="GO:0004571">
    <property type="term" value="F:mannosyl-oligosaccharide 1,2-alpha-mannosidase activity"/>
    <property type="evidence" value="ECO:0007669"/>
    <property type="project" value="InterPro"/>
</dbReference>
<keyword evidence="5 7" id="KW-1015">Disulfide bond</keyword>
<evidence type="ECO:0000256" key="3">
    <source>
        <dbReference type="ARBA" id="ARBA00007658"/>
    </source>
</evidence>
<keyword evidence="6" id="KW-0479">Metal-binding</keyword>
<dbReference type="GO" id="GO:0005975">
    <property type="term" value="P:carbohydrate metabolic process"/>
    <property type="evidence" value="ECO:0007669"/>
    <property type="project" value="InterPro"/>
</dbReference>
<reference evidence="9" key="1">
    <citation type="submission" date="2014-08" db="EMBL/GenBank/DDBJ databases">
        <authorList>
            <person name="Murali S."/>
            <person name="Richards S."/>
            <person name="Bandaranaike D."/>
            <person name="Bellair M."/>
            <person name="Blankenburg K."/>
            <person name="Chao H."/>
            <person name="Dinh H."/>
            <person name="Doddapaneni H."/>
            <person name="Dugan-Rocha S."/>
            <person name="Elkadiri S."/>
            <person name="Gnanaolivu R."/>
            <person name="Hughes D."/>
            <person name="Lee S."/>
            <person name="Li M."/>
            <person name="Ming W."/>
            <person name="Munidasa M."/>
            <person name="Muniz J."/>
            <person name="Nguyen L."/>
            <person name="Osuji N."/>
            <person name="Pu L.-L."/>
            <person name="Puazo M."/>
            <person name="Skinner E."/>
            <person name="Qu C."/>
            <person name="Quiroz J."/>
            <person name="Raj R."/>
            <person name="Weissenberger G."/>
            <person name="Xin Y."/>
            <person name="Zou X."/>
            <person name="Han Y."/>
            <person name="Worley K."/>
            <person name="Muzny D."/>
            <person name="Gibbs R."/>
        </authorList>
    </citation>
    <scope>NUCLEOTIDE SEQUENCE</scope>
    <source>
        <strain evidence="9">HAZT.00-mixed</strain>
        <tissue evidence="9">Whole organism</tissue>
    </source>
</reference>
<dbReference type="InterPro" id="IPR001382">
    <property type="entry name" value="Glyco_hydro_47"/>
</dbReference>
<evidence type="ECO:0000313" key="9">
    <source>
        <dbReference type="EMBL" id="KAA0184403.1"/>
    </source>
</evidence>
<keyword evidence="4 8" id="KW-0378">Hydrolase</keyword>
<evidence type="ECO:0000256" key="1">
    <source>
        <dbReference type="ARBA" id="ARBA00001913"/>
    </source>
</evidence>
<dbReference type="InterPro" id="IPR012341">
    <property type="entry name" value="6hp_glycosidase-like_sf"/>
</dbReference>
<dbReference type="Proteomes" id="UP000711488">
    <property type="component" value="Unassembled WGS sequence"/>
</dbReference>
<dbReference type="EC" id="3.2.1.-" evidence="8"/>
<dbReference type="OrthoDB" id="8118055at2759"/>
<reference evidence="9" key="3">
    <citation type="submission" date="2019-06" db="EMBL/GenBank/DDBJ databases">
        <authorList>
            <person name="Poynton C."/>
            <person name="Hasenbein S."/>
            <person name="Benoit J.B."/>
            <person name="Sepulveda M.S."/>
            <person name="Poelchau M.F."/>
            <person name="Murali S.C."/>
            <person name="Chen S."/>
            <person name="Glastad K.M."/>
            <person name="Werren J.H."/>
            <person name="Vineis J.H."/>
            <person name="Bowen J.L."/>
            <person name="Friedrich M."/>
            <person name="Jones J."/>
            <person name="Robertson H.M."/>
            <person name="Feyereisen R."/>
            <person name="Mechler-Hickson A."/>
            <person name="Mathers N."/>
            <person name="Lee C.E."/>
            <person name="Colbourne J.K."/>
            <person name="Biales A."/>
            <person name="Johnston J.S."/>
            <person name="Wellborn G.A."/>
            <person name="Rosendale A.J."/>
            <person name="Cridge A.G."/>
            <person name="Munoz-Torres M.C."/>
            <person name="Bain P.A."/>
            <person name="Manny A.R."/>
            <person name="Major K.M."/>
            <person name="Lambert F.N."/>
            <person name="Vulpe C.D."/>
            <person name="Tuck P."/>
            <person name="Blalock B.J."/>
            <person name="Lin Y.-Y."/>
            <person name="Smith M.E."/>
            <person name="Ochoa-Acuna H."/>
            <person name="Chen M.-J.M."/>
            <person name="Childers C.P."/>
            <person name="Qu J."/>
            <person name="Dugan S."/>
            <person name="Lee S.L."/>
            <person name="Chao H."/>
            <person name="Dinh H."/>
            <person name="Han Y."/>
            <person name="Doddapaneni H."/>
            <person name="Worley K.C."/>
            <person name="Muzny D.M."/>
            <person name="Gibbs R.A."/>
            <person name="Richards S."/>
        </authorList>
    </citation>
    <scope>NUCLEOTIDE SEQUENCE</scope>
    <source>
        <strain evidence="9">HAZT.00-mixed</strain>
        <tissue evidence="9">Whole organism</tissue>
    </source>
</reference>
<evidence type="ECO:0000256" key="7">
    <source>
        <dbReference type="PIRSR" id="PIRSR601382-3"/>
    </source>
</evidence>
<proteinExistence type="inferred from homology"/>
<comment type="caution">
    <text evidence="9">The sequence shown here is derived from an EMBL/GenBank/DDBJ whole genome shotgun (WGS) entry which is preliminary data.</text>
</comment>